<evidence type="ECO:0000256" key="2">
    <source>
        <dbReference type="ARBA" id="ARBA00006175"/>
    </source>
</evidence>
<dbReference type="PRINTS" id="PR00783">
    <property type="entry name" value="MINTRINSICP"/>
</dbReference>
<reference evidence="9" key="1">
    <citation type="submission" date="2021-05" db="EMBL/GenBank/DDBJ databases">
        <authorList>
            <person name="Kaiqin L."/>
            <person name="Jian G."/>
        </authorList>
    </citation>
    <scope>NUCLEOTIDE SEQUENCE</scope>
    <source>
        <strain evidence="9">HDS5</strain>
    </source>
</reference>
<dbReference type="SUPFAM" id="SSF81338">
    <property type="entry name" value="Aquaporin-like"/>
    <property type="match status" value="1"/>
</dbReference>
<keyword evidence="6 8" id="KW-0472">Membrane</keyword>
<name>A0A975LBL6_9ACTN</name>
<dbReference type="PANTHER" id="PTHR43829:SF9">
    <property type="entry name" value="AQUAPORIN-9"/>
    <property type="match status" value="1"/>
</dbReference>
<dbReference type="NCBIfam" id="TIGR00861">
    <property type="entry name" value="MIP"/>
    <property type="match status" value="1"/>
</dbReference>
<keyword evidence="3 7" id="KW-0813">Transport</keyword>
<evidence type="ECO:0000313" key="9">
    <source>
        <dbReference type="EMBL" id="QVJ02176.1"/>
    </source>
</evidence>
<evidence type="ECO:0000256" key="8">
    <source>
        <dbReference type="SAM" id="Phobius"/>
    </source>
</evidence>
<evidence type="ECO:0000256" key="1">
    <source>
        <dbReference type="ARBA" id="ARBA00004141"/>
    </source>
</evidence>
<feature type="transmembrane region" description="Helical" evidence="8">
    <location>
        <begin position="133"/>
        <end position="156"/>
    </location>
</feature>
<dbReference type="Pfam" id="PF00230">
    <property type="entry name" value="MIP"/>
    <property type="match status" value="1"/>
</dbReference>
<keyword evidence="5 8" id="KW-1133">Transmembrane helix</keyword>
<dbReference type="GO" id="GO:0005886">
    <property type="term" value="C:plasma membrane"/>
    <property type="evidence" value="ECO:0007669"/>
    <property type="project" value="TreeGrafter"/>
</dbReference>
<feature type="transmembrane region" description="Helical" evidence="8">
    <location>
        <begin position="35"/>
        <end position="59"/>
    </location>
</feature>
<dbReference type="RefSeq" id="WP_378743136.1">
    <property type="nucleotide sequence ID" value="NZ_CBDRIY010000039.1"/>
</dbReference>
<sequence length="253" mass="25657">MENMSVYLAEFVGTAILILLGGGVVAGVSLARSKALAAGWIVVTFGWGMAVAMAVYVVGTVSGAHINPAVTLGLASIGEFGWALVPGYIVSQMLGAIAGACLVFLAYFAHWRITDDPEAKLGVFSTAPGVRNPVANLTTEVIGTAMLVLGILGIGGNEGSVTKGDADLSALFAHGLAPLLVGLLVFAIGLSLGGPTGYAINPARDLGPRIAHALLPIPGKGSSDWGYAWIPVVGPLVGGVIGAWIWHLTGFGT</sequence>
<feature type="transmembrane region" description="Helical" evidence="8">
    <location>
        <begin position="6"/>
        <end position="28"/>
    </location>
</feature>
<dbReference type="InterPro" id="IPR000425">
    <property type="entry name" value="MIP"/>
</dbReference>
<feature type="transmembrane region" description="Helical" evidence="8">
    <location>
        <begin position="94"/>
        <end position="113"/>
    </location>
</feature>
<proteinExistence type="inferred from homology"/>
<keyword evidence="4 7" id="KW-0812">Transmembrane</keyword>
<dbReference type="EMBL" id="CP074402">
    <property type="protein sequence ID" value="QVJ02176.1"/>
    <property type="molecule type" value="Genomic_DNA"/>
</dbReference>
<dbReference type="InterPro" id="IPR023271">
    <property type="entry name" value="Aquaporin-like"/>
</dbReference>
<dbReference type="PROSITE" id="PS00221">
    <property type="entry name" value="MIP"/>
    <property type="match status" value="1"/>
</dbReference>
<evidence type="ECO:0000256" key="4">
    <source>
        <dbReference type="ARBA" id="ARBA00022692"/>
    </source>
</evidence>
<comment type="similarity">
    <text evidence="2 7">Belongs to the MIP/aquaporin (TC 1.A.8) family.</text>
</comment>
<evidence type="ECO:0000256" key="7">
    <source>
        <dbReference type="RuleBase" id="RU000477"/>
    </source>
</evidence>
<feature type="transmembrane region" description="Helical" evidence="8">
    <location>
        <begin position="65"/>
        <end position="85"/>
    </location>
</feature>
<evidence type="ECO:0000256" key="5">
    <source>
        <dbReference type="ARBA" id="ARBA00022989"/>
    </source>
</evidence>
<accession>A0A975LBL6</accession>
<feature type="transmembrane region" description="Helical" evidence="8">
    <location>
        <begin position="168"/>
        <end position="192"/>
    </location>
</feature>
<gene>
    <name evidence="9" type="ORF">KGD82_05255</name>
</gene>
<comment type="subcellular location">
    <subcellularLocation>
        <location evidence="1">Membrane</location>
        <topology evidence="1">Multi-pass membrane protein</topology>
    </subcellularLocation>
</comment>
<evidence type="ECO:0000256" key="3">
    <source>
        <dbReference type="ARBA" id="ARBA00022448"/>
    </source>
</evidence>
<evidence type="ECO:0000313" key="10">
    <source>
        <dbReference type="Proteomes" id="UP000682416"/>
    </source>
</evidence>
<dbReference type="PANTHER" id="PTHR43829">
    <property type="entry name" value="AQUAPORIN OR AQUAGLYCEROPORIN RELATED"/>
    <property type="match status" value="1"/>
</dbReference>
<dbReference type="Proteomes" id="UP000682416">
    <property type="component" value="Chromosome"/>
</dbReference>
<feature type="transmembrane region" description="Helical" evidence="8">
    <location>
        <begin position="226"/>
        <end position="246"/>
    </location>
</feature>
<organism evidence="9 10">
    <name type="scientific">Nocardiopsis eucommiae</name>
    <dbReference type="NCBI Taxonomy" id="2831970"/>
    <lineage>
        <taxon>Bacteria</taxon>
        <taxon>Bacillati</taxon>
        <taxon>Actinomycetota</taxon>
        <taxon>Actinomycetes</taxon>
        <taxon>Streptosporangiales</taxon>
        <taxon>Nocardiopsidaceae</taxon>
        <taxon>Nocardiopsis</taxon>
    </lineage>
</organism>
<dbReference type="InterPro" id="IPR050363">
    <property type="entry name" value="MIP/Aquaporin"/>
</dbReference>
<keyword evidence="10" id="KW-1185">Reference proteome</keyword>
<dbReference type="KEGG" id="nec:KGD82_05255"/>
<dbReference type="AlphaFoldDB" id="A0A975LBL6"/>
<dbReference type="InterPro" id="IPR022357">
    <property type="entry name" value="MIP_CS"/>
</dbReference>
<dbReference type="GO" id="GO:0015254">
    <property type="term" value="F:glycerol channel activity"/>
    <property type="evidence" value="ECO:0007669"/>
    <property type="project" value="TreeGrafter"/>
</dbReference>
<protein>
    <submittedName>
        <fullName evidence="9">Aquaporin family protein</fullName>
    </submittedName>
</protein>
<evidence type="ECO:0000256" key="6">
    <source>
        <dbReference type="ARBA" id="ARBA00023136"/>
    </source>
</evidence>
<dbReference type="Gene3D" id="1.20.1080.10">
    <property type="entry name" value="Glycerol uptake facilitator protein"/>
    <property type="match status" value="1"/>
</dbReference>